<evidence type="ECO:0000313" key="4">
    <source>
        <dbReference type="EMBL" id="SBP87597.1"/>
    </source>
</evidence>
<dbReference type="OrthoDB" id="8967890at2"/>
<evidence type="ECO:0000259" key="2">
    <source>
        <dbReference type="Pfam" id="PF13362"/>
    </source>
</evidence>
<accession>A0A238D2T4</accession>
<dbReference type="Gene3D" id="3.40.1360.10">
    <property type="match status" value="1"/>
</dbReference>
<feature type="domain" description="Toprim" evidence="2">
    <location>
        <begin position="210"/>
        <end position="312"/>
    </location>
</feature>
<dbReference type="InterPro" id="IPR006171">
    <property type="entry name" value="TOPRIM_dom"/>
</dbReference>
<name>A0A238D2T4_THIDL</name>
<dbReference type="Proteomes" id="UP000214566">
    <property type="component" value="Unassembled WGS sequence"/>
</dbReference>
<feature type="region of interest" description="Disordered" evidence="1">
    <location>
        <begin position="289"/>
        <end position="381"/>
    </location>
</feature>
<proteinExistence type="predicted"/>
<evidence type="ECO:0008006" key="6">
    <source>
        <dbReference type="Google" id="ProtNLM"/>
    </source>
</evidence>
<feature type="region of interest" description="Disordered" evidence="1">
    <location>
        <begin position="430"/>
        <end position="449"/>
    </location>
</feature>
<dbReference type="CDD" id="cd01029">
    <property type="entry name" value="TOPRIM_primases"/>
    <property type="match status" value="1"/>
</dbReference>
<dbReference type="InterPro" id="IPR034154">
    <property type="entry name" value="TOPRIM_DnaG/twinkle"/>
</dbReference>
<evidence type="ECO:0000313" key="5">
    <source>
        <dbReference type="Proteomes" id="UP000214566"/>
    </source>
</evidence>
<sequence>MDTTHLTPFLDFARLHDVHIDPQRLQVDGRIHRADVGDRPNGRNDAAYLLREDGTGWVTNFKADGKPIAFRPELARERTPEEQQKAQAERAAWLQQQAERQKAALTGSLSRWEASHEPRNFPYLQNPALPTAGLRQHSAQLLVPMLKLTDGEPEWVGMQRIAWAAPGQSADKRFVAGTPTQGAFAVIPIDGQDAEAPLRAFETAKTAPHIVMCEGIGTALALHQATGLPVIAALSAQNLPEVARTLHEQVQGRVTLYADNDGERAARKGQINALKAARILGSAHTTIALPEKPNGVTPPGYDARDQLRDSGPESIRNTLDRAVPPWTFQRSHPSLAPPTGQGRQPKPPIPHLKQEQSMEPQAETEPTPHIPSDEPVPVQQAVTAQRTEFADLNAALERVESEQEPKPQPQQKETEVSDAQKEEAALLNAWRESAQPAREQRAKAWQDLNAQQQAARESLFSTLAQQRAETLKSGGDLDVHAFESAKQIEHLQKTQAAQRKTLASSLPLPPTLREFLEPRAEHDPIAARLLEQEKTRDPSPESIRGRRVADVEPEVLDGLTHDIEDGPPKAVHYARDGEKVMTDRGERVDLYQVDDREIESALRLAEQKYDMDKGLQLTGSREFQERAAEIAGRMGLKVQNPELQQAWQLGRLQTLQSEELGADTHLTAPALGQGAIESAHPERSGDGRTYAVDTQALQAEALLAKLDIHGFDALDRASRYQPLTPDQRMALQGHDEQTRLIDDQDRLTPLGKQVTERMWAKIETEREQLQQQLRTRNIDEELKKREAQEEKREHVEEEAQDKAVEREIVAHERAEERAEEREVEASQRPPVRPRPRQPSRDMGLGG</sequence>
<gene>
    <name evidence="4" type="ORF">THIARS_60310</name>
</gene>
<reference evidence="4 5" key="1">
    <citation type="submission" date="2016-06" db="EMBL/GenBank/DDBJ databases">
        <authorList>
            <person name="Kjaerup R.B."/>
            <person name="Dalgaard T.S."/>
            <person name="Juul-Madsen H.R."/>
        </authorList>
    </citation>
    <scope>NUCLEOTIDE SEQUENCE [LARGE SCALE GENOMIC DNA]</scope>
    <source>
        <strain evidence="4 5">DSM 16361</strain>
    </source>
</reference>
<dbReference type="Pfam" id="PF18821">
    <property type="entry name" value="LPD7"/>
    <property type="match status" value="1"/>
</dbReference>
<feature type="compositionally biased region" description="Basic and acidic residues" evidence="1">
    <location>
        <begin position="302"/>
        <end position="311"/>
    </location>
</feature>
<organism evidence="4 5">
    <name type="scientific">Thiomonas delicata</name>
    <name type="common">Thiomonas cuprina</name>
    <dbReference type="NCBI Taxonomy" id="364030"/>
    <lineage>
        <taxon>Bacteria</taxon>
        <taxon>Pseudomonadati</taxon>
        <taxon>Pseudomonadota</taxon>
        <taxon>Betaproteobacteria</taxon>
        <taxon>Burkholderiales</taxon>
        <taxon>Thiomonas</taxon>
    </lineage>
</organism>
<evidence type="ECO:0000256" key="1">
    <source>
        <dbReference type="SAM" id="MobiDB-lite"/>
    </source>
</evidence>
<feature type="compositionally biased region" description="Basic and acidic residues" evidence="1">
    <location>
        <begin position="412"/>
        <end position="424"/>
    </location>
</feature>
<dbReference type="AlphaFoldDB" id="A0A238D2T4"/>
<dbReference type="EMBL" id="FLMQ01000055">
    <property type="protein sequence ID" value="SBP87597.1"/>
    <property type="molecule type" value="Genomic_DNA"/>
</dbReference>
<dbReference type="InterPro" id="IPR040677">
    <property type="entry name" value="LPD7"/>
</dbReference>
<feature type="region of interest" description="Disordered" evidence="1">
    <location>
        <begin position="398"/>
        <end position="425"/>
    </location>
</feature>
<dbReference type="RefSeq" id="WP_094159841.1">
    <property type="nucleotide sequence ID" value="NZ_LT592170.1"/>
</dbReference>
<feature type="domain" description="Large polyvalent protein-associated" evidence="3">
    <location>
        <begin position="560"/>
        <end position="648"/>
    </location>
</feature>
<feature type="compositionally biased region" description="Basic and acidic residues" evidence="1">
    <location>
        <begin position="783"/>
        <end position="825"/>
    </location>
</feature>
<evidence type="ECO:0000259" key="3">
    <source>
        <dbReference type="Pfam" id="PF18821"/>
    </source>
</evidence>
<keyword evidence="5" id="KW-1185">Reference proteome</keyword>
<dbReference type="SUPFAM" id="SSF56731">
    <property type="entry name" value="DNA primase core"/>
    <property type="match status" value="1"/>
</dbReference>
<feature type="region of interest" description="Disordered" evidence="1">
    <location>
        <begin position="783"/>
        <end position="846"/>
    </location>
</feature>
<protein>
    <recommendedName>
        <fullName evidence="6">DNA primase</fullName>
    </recommendedName>
</protein>
<dbReference type="Pfam" id="PF13362">
    <property type="entry name" value="Toprim_3"/>
    <property type="match status" value="1"/>
</dbReference>